<evidence type="ECO:0000313" key="1">
    <source>
        <dbReference type="EMBL" id="EIM78944.1"/>
    </source>
</evidence>
<accession>R7RVF1</accession>
<dbReference type="EMBL" id="JH687516">
    <property type="protein sequence ID" value="EIM78944.1"/>
    <property type="molecule type" value="Genomic_DNA"/>
</dbReference>
<dbReference type="RefSeq" id="XP_007311958.1">
    <property type="nucleotide sequence ID" value="XM_007311896.1"/>
</dbReference>
<keyword evidence="2" id="KW-1185">Reference proteome</keyword>
<organism evidence="1 2">
    <name type="scientific">Stereum hirsutum (strain FP-91666)</name>
    <name type="common">White-rot fungus</name>
    <dbReference type="NCBI Taxonomy" id="721885"/>
    <lineage>
        <taxon>Eukaryota</taxon>
        <taxon>Fungi</taxon>
        <taxon>Dikarya</taxon>
        <taxon>Basidiomycota</taxon>
        <taxon>Agaricomycotina</taxon>
        <taxon>Agaricomycetes</taxon>
        <taxon>Russulales</taxon>
        <taxon>Stereaceae</taxon>
        <taxon>Stereum</taxon>
    </lineage>
</organism>
<dbReference type="AlphaFoldDB" id="R7RVF1"/>
<gene>
    <name evidence="1" type="ORF">STEHIDRAFT_164176</name>
</gene>
<sequence length="75" mass="8292">MSSISVQISMWRARNDERTVRYQSRCRFLIDVGGRGIALAIPVSVCEAHVRTISLGQVDQWELGYGRGTGHSSVA</sequence>
<dbReference type="KEGG" id="shs:STEHIDRAFT_164176"/>
<evidence type="ECO:0000313" key="2">
    <source>
        <dbReference type="Proteomes" id="UP000053927"/>
    </source>
</evidence>
<reference evidence="2" key="1">
    <citation type="journal article" date="2012" name="Science">
        <title>The Paleozoic origin of enzymatic lignin decomposition reconstructed from 31 fungal genomes.</title>
        <authorList>
            <person name="Floudas D."/>
            <person name="Binder M."/>
            <person name="Riley R."/>
            <person name="Barry K."/>
            <person name="Blanchette R.A."/>
            <person name="Henrissat B."/>
            <person name="Martinez A.T."/>
            <person name="Otillar R."/>
            <person name="Spatafora J.W."/>
            <person name="Yadav J.S."/>
            <person name="Aerts A."/>
            <person name="Benoit I."/>
            <person name="Boyd A."/>
            <person name="Carlson A."/>
            <person name="Copeland A."/>
            <person name="Coutinho P.M."/>
            <person name="de Vries R.P."/>
            <person name="Ferreira P."/>
            <person name="Findley K."/>
            <person name="Foster B."/>
            <person name="Gaskell J."/>
            <person name="Glotzer D."/>
            <person name="Gorecki P."/>
            <person name="Heitman J."/>
            <person name="Hesse C."/>
            <person name="Hori C."/>
            <person name="Igarashi K."/>
            <person name="Jurgens J.A."/>
            <person name="Kallen N."/>
            <person name="Kersten P."/>
            <person name="Kohler A."/>
            <person name="Kuees U."/>
            <person name="Kumar T.K.A."/>
            <person name="Kuo A."/>
            <person name="LaButti K."/>
            <person name="Larrondo L.F."/>
            <person name="Lindquist E."/>
            <person name="Ling A."/>
            <person name="Lombard V."/>
            <person name="Lucas S."/>
            <person name="Lundell T."/>
            <person name="Martin R."/>
            <person name="McLaughlin D.J."/>
            <person name="Morgenstern I."/>
            <person name="Morin E."/>
            <person name="Murat C."/>
            <person name="Nagy L.G."/>
            <person name="Nolan M."/>
            <person name="Ohm R.A."/>
            <person name="Patyshakuliyeva A."/>
            <person name="Rokas A."/>
            <person name="Ruiz-Duenas F.J."/>
            <person name="Sabat G."/>
            <person name="Salamov A."/>
            <person name="Samejima M."/>
            <person name="Schmutz J."/>
            <person name="Slot J.C."/>
            <person name="St John F."/>
            <person name="Stenlid J."/>
            <person name="Sun H."/>
            <person name="Sun S."/>
            <person name="Syed K."/>
            <person name="Tsang A."/>
            <person name="Wiebenga A."/>
            <person name="Young D."/>
            <person name="Pisabarro A."/>
            <person name="Eastwood D.C."/>
            <person name="Martin F."/>
            <person name="Cullen D."/>
            <person name="Grigoriev I.V."/>
            <person name="Hibbett D.S."/>
        </authorList>
    </citation>
    <scope>NUCLEOTIDE SEQUENCE [LARGE SCALE GENOMIC DNA]</scope>
    <source>
        <strain evidence="2">FP-91666</strain>
    </source>
</reference>
<dbReference type="Proteomes" id="UP000053927">
    <property type="component" value="Unassembled WGS sequence"/>
</dbReference>
<dbReference type="GeneID" id="18802572"/>
<protein>
    <submittedName>
        <fullName evidence="1">Uncharacterized protein</fullName>
    </submittedName>
</protein>
<name>R7RVF1_STEHR</name>
<proteinExistence type="predicted"/>